<dbReference type="SUPFAM" id="SSF53335">
    <property type="entry name" value="S-adenosyl-L-methionine-dependent methyltransferases"/>
    <property type="match status" value="1"/>
</dbReference>
<evidence type="ECO:0000313" key="2">
    <source>
        <dbReference type="EMBL" id="MYC96467.1"/>
    </source>
</evidence>
<dbReference type="AlphaFoldDB" id="A0A6B1DBR9"/>
<organism evidence="2">
    <name type="scientific">Caldilineaceae bacterium SB0661_bin_32</name>
    <dbReference type="NCBI Taxonomy" id="2605255"/>
    <lineage>
        <taxon>Bacteria</taxon>
        <taxon>Bacillati</taxon>
        <taxon>Chloroflexota</taxon>
        <taxon>Caldilineae</taxon>
        <taxon>Caldilineales</taxon>
        <taxon>Caldilineaceae</taxon>
    </lineage>
</organism>
<dbReference type="EMBL" id="VXMH01000084">
    <property type="protein sequence ID" value="MYC96467.1"/>
    <property type="molecule type" value="Genomic_DNA"/>
</dbReference>
<protein>
    <submittedName>
        <fullName evidence="2">DUF1156 domain-containing protein</fullName>
    </submittedName>
</protein>
<dbReference type="InterPro" id="IPR009537">
    <property type="entry name" value="DUF1156"/>
</dbReference>
<reference evidence="2" key="1">
    <citation type="submission" date="2019-09" db="EMBL/GenBank/DDBJ databases">
        <title>Characterisation of the sponge microbiome using genome-centric metagenomics.</title>
        <authorList>
            <person name="Engelberts J.P."/>
            <person name="Robbins S.J."/>
            <person name="De Goeij J.M."/>
            <person name="Aranda M."/>
            <person name="Bell S.C."/>
            <person name="Webster N.S."/>
        </authorList>
    </citation>
    <scope>NUCLEOTIDE SEQUENCE</scope>
    <source>
        <strain evidence="2">SB0661_bin_32</strain>
    </source>
</reference>
<accession>A0A6B1DBR9</accession>
<sequence length="531" mass="58412">MRRSELTVSHRPKLIEVALPLEAIDKACVREKSIRHGHPSTMHVWWSRKPLAAAKAVIWASLVDDPSGDDSLTLDQQQRQRKRLFRILEESLVWENSNDPNILRRARKEIDRSCKGPPPAILDPFGGGGSTALEAQRLGLTALAGDLNPVAVLIQKALVEIPPRFSGCSPVNPILQRQNYGWSGARGLAADIGAYGQWMRGEAWKRIGHLYPDAIGEEGAELTPIAWLWVRTIPSPDPAWSGQVPLISSWELKRRPEKPRIWFEPVIDRERQEISYRIREGGQPELAPTMKRGNGTCIATGSAIPNDYIVEQFNAGNAGEQLVAIVADGGRGRGRVYLAASDLHVSRADLERPIRAPTLEIPAAGMGFRAPRYGFKRWSALFTPRQLTAMVTYSDLVPEVWVKAKQDAVASGYADDGKRLRHGGSGASAYADAVVTYLALAIDRLADYCNGLCTWNVPREQVAHLFTRHAIPITWDIAEVNPFSSSSGNWLGAIEWIKKVVEKLPASGGGGGGKNTPPPPGGRFKKYAMIF</sequence>
<dbReference type="Gene3D" id="3.40.50.150">
    <property type="entry name" value="Vaccinia Virus protein VP39"/>
    <property type="match status" value="1"/>
</dbReference>
<name>A0A6B1DBR9_9CHLR</name>
<evidence type="ECO:0000259" key="1">
    <source>
        <dbReference type="Pfam" id="PF06634"/>
    </source>
</evidence>
<feature type="domain" description="DUF1156" evidence="1">
    <location>
        <begin position="18"/>
        <end position="87"/>
    </location>
</feature>
<proteinExistence type="predicted"/>
<gene>
    <name evidence="2" type="ORF">F4X14_16000</name>
</gene>
<comment type="caution">
    <text evidence="2">The sequence shown here is derived from an EMBL/GenBank/DDBJ whole genome shotgun (WGS) entry which is preliminary data.</text>
</comment>
<dbReference type="InterPro" id="IPR029063">
    <property type="entry name" value="SAM-dependent_MTases_sf"/>
</dbReference>
<dbReference type="Pfam" id="PF06634">
    <property type="entry name" value="DUF1156"/>
    <property type="match status" value="1"/>
</dbReference>